<sequence>MLQVRPKMTNDAKTILFYKRRYWKLLESVAEAINVETGSVMNQRMKKNSRDLKLQQQRAQGKDEDPRSPGQIGSIYVKNGTIRCVSTEDEEIDQLWKEKNKVRDKCQERSGL</sequence>
<dbReference type="WBParaSite" id="Csp11.Scaffold629.g10470.t1">
    <property type="protein sequence ID" value="Csp11.Scaffold629.g10470.t1"/>
    <property type="gene ID" value="Csp11.Scaffold629.g10470"/>
</dbReference>
<proteinExistence type="predicted"/>
<name>A0A1I7TPF7_9PELO</name>
<feature type="region of interest" description="Disordered" evidence="1">
    <location>
        <begin position="44"/>
        <end position="74"/>
    </location>
</feature>
<dbReference type="AlphaFoldDB" id="A0A1I7TPF7"/>
<evidence type="ECO:0000256" key="1">
    <source>
        <dbReference type="SAM" id="MobiDB-lite"/>
    </source>
</evidence>
<dbReference type="Proteomes" id="UP000095282">
    <property type="component" value="Unplaced"/>
</dbReference>
<organism evidence="2 3">
    <name type="scientific">Caenorhabditis tropicalis</name>
    <dbReference type="NCBI Taxonomy" id="1561998"/>
    <lineage>
        <taxon>Eukaryota</taxon>
        <taxon>Metazoa</taxon>
        <taxon>Ecdysozoa</taxon>
        <taxon>Nematoda</taxon>
        <taxon>Chromadorea</taxon>
        <taxon>Rhabditida</taxon>
        <taxon>Rhabditina</taxon>
        <taxon>Rhabditomorpha</taxon>
        <taxon>Rhabditoidea</taxon>
        <taxon>Rhabditidae</taxon>
        <taxon>Peloderinae</taxon>
        <taxon>Caenorhabditis</taxon>
    </lineage>
</organism>
<evidence type="ECO:0000313" key="3">
    <source>
        <dbReference type="WBParaSite" id="Csp11.Scaffold629.g10470.t1"/>
    </source>
</evidence>
<keyword evidence="2" id="KW-1185">Reference proteome</keyword>
<accession>A0A1I7TPF7</accession>
<reference evidence="3" key="1">
    <citation type="submission" date="2016-11" db="UniProtKB">
        <authorList>
            <consortium name="WormBaseParasite"/>
        </authorList>
    </citation>
    <scope>IDENTIFICATION</scope>
</reference>
<protein>
    <submittedName>
        <fullName evidence="3">CDKN1A interacting zinc finger protein 1</fullName>
    </submittedName>
</protein>
<evidence type="ECO:0000313" key="2">
    <source>
        <dbReference type="Proteomes" id="UP000095282"/>
    </source>
</evidence>